<proteinExistence type="predicted"/>
<name>A0A0B7BI16_9EUPU</name>
<protein>
    <submittedName>
        <fullName evidence="1">Uncharacterized protein</fullName>
    </submittedName>
</protein>
<accession>A0A0B7BI16</accession>
<reference evidence="1" key="1">
    <citation type="submission" date="2014-12" db="EMBL/GenBank/DDBJ databases">
        <title>Insight into the proteome of Arion vulgaris.</title>
        <authorList>
            <person name="Aradska J."/>
            <person name="Bulat T."/>
            <person name="Smidak R."/>
            <person name="Sarate P."/>
            <person name="Gangsoo J."/>
            <person name="Sialana F."/>
            <person name="Bilban M."/>
            <person name="Lubec G."/>
        </authorList>
    </citation>
    <scope>NUCLEOTIDE SEQUENCE</scope>
    <source>
        <tissue evidence="1">Skin</tissue>
    </source>
</reference>
<organism evidence="1">
    <name type="scientific">Arion vulgaris</name>
    <dbReference type="NCBI Taxonomy" id="1028688"/>
    <lineage>
        <taxon>Eukaryota</taxon>
        <taxon>Metazoa</taxon>
        <taxon>Spiralia</taxon>
        <taxon>Lophotrochozoa</taxon>
        <taxon>Mollusca</taxon>
        <taxon>Gastropoda</taxon>
        <taxon>Heterobranchia</taxon>
        <taxon>Euthyneura</taxon>
        <taxon>Panpulmonata</taxon>
        <taxon>Eupulmonata</taxon>
        <taxon>Stylommatophora</taxon>
        <taxon>Helicina</taxon>
        <taxon>Arionoidea</taxon>
        <taxon>Arionidae</taxon>
        <taxon>Arion</taxon>
    </lineage>
</organism>
<sequence length="84" mass="9591">MVIRHVHTFIVQTFRCRAVSVTKSLLSESHGFNARHCGSVRFPPDTPRIVAGAAEFVRAISVKRDQAIWGKIWCKESRKSILWL</sequence>
<gene>
    <name evidence="1" type="primary">ORF185708</name>
</gene>
<evidence type="ECO:0000313" key="1">
    <source>
        <dbReference type="EMBL" id="CEK91941.1"/>
    </source>
</evidence>
<dbReference type="EMBL" id="HACG01045076">
    <property type="protein sequence ID" value="CEK91941.1"/>
    <property type="molecule type" value="Transcribed_RNA"/>
</dbReference>
<dbReference type="AlphaFoldDB" id="A0A0B7BI16"/>